<feature type="region of interest" description="Disordered" evidence="1">
    <location>
        <begin position="48"/>
        <end position="74"/>
    </location>
</feature>
<dbReference type="Gene3D" id="1.25.40.10">
    <property type="entry name" value="Tetratricopeptide repeat domain"/>
    <property type="match status" value="3"/>
</dbReference>
<dbReference type="AlphaFoldDB" id="A0A9Q1LGV1"/>
<dbReference type="InterPro" id="IPR043376">
    <property type="entry name" value="NPG1-like"/>
</dbReference>
<proteinExistence type="predicted"/>
<sequence length="734" mass="81684">MLLLKNVNGINKRGRRWTSLKVRKIMSCLRSSEQILMDEMFPSPESLATKDYTSSVHSSRTGEAGQKPDTGNIEEAESSLRESACLNYEEARALLGRYEYQKGNIEAALHVFEGIDIASVTPKLKLALAERVRSQKRRSWSFSTPPLSIHAACLLLEAVFLKAKSLQALQRYKEAAQSCTLLVDILESSLPAGLPETFATDCKLQETLSKAVELLPELCKLADAPREAIMSYRRALLHHWNLDIQTTAKIQKEFAIFLLYSGSESCPPTLRSQMDGSFVPRNNIEEAILLLMILLRKISLQRIEWDPSILDHLSYALSISGGLKTLATKVEELLPRSIDRQEMYLILALCYYGGGDDFTALDLLRKLLSSTEDYTCVPGLLLASKVCAESTDCASEGIIYAHRAIESLQERCSQLLGVANCVLGLSLSAHSRAILTDSERVKIHSDALKSFESAGKLTKISDANVIYHLCLENAEQRKLDAAVHYANWLLKLEGGCTLKGWMLLARVLSAQKRFLDAESVINVALEQSGKWDHGELLRTKAKLQIAQGQVKSAIETYTRLLAILQVKRKSFRLGENVKEFGDHCRTLELETWLDLASIYIKLSQWRDAEKCLSKTEAISSYSACRLYTAGLLNQSKGLYKAALGDYCNALVVNPSHVPSMVSSAVVLRKIGKQSPAIIRSLLTEALRLDRMNASAWYNLGLLYKEEGLGSPLEAAECFEAAILLEEIEPVEPFR</sequence>
<dbReference type="SMART" id="SM00028">
    <property type="entry name" value="TPR"/>
    <property type="match status" value="6"/>
</dbReference>
<reference evidence="3" key="1">
    <citation type="journal article" date="2023" name="Proc. Natl. Acad. Sci. U.S.A.">
        <title>Genomic and structural basis for evolution of tropane alkaloid biosynthesis.</title>
        <authorList>
            <person name="Wanga Y.-J."/>
            <person name="Taina T."/>
            <person name="Yua J.-Y."/>
            <person name="Lia J."/>
            <person name="Xua B."/>
            <person name="Chenc J."/>
            <person name="D'Auriad J.C."/>
            <person name="Huanga J.-P."/>
            <person name="Huanga S.-X."/>
        </authorList>
    </citation>
    <scope>NUCLEOTIDE SEQUENCE [LARGE SCALE GENOMIC DNA]</scope>
    <source>
        <strain evidence="3">cv. KIB-2019</strain>
    </source>
</reference>
<name>A0A9Q1LGV1_9SOLA</name>
<evidence type="ECO:0000313" key="2">
    <source>
        <dbReference type="EMBL" id="KAJ8534643.1"/>
    </source>
</evidence>
<keyword evidence="3" id="KW-1185">Reference proteome</keyword>
<dbReference type="InterPro" id="IPR011990">
    <property type="entry name" value="TPR-like_helical_dom_sf"/>
</dbReference>
<comment type="caution">
    <text evidence="2">The sequence shown here is derived from an EMBL/GenBank/DDBJ whole genome shotgun (WGS) entry which is preliminary data.</text>
</comment>
<evidence type="ECO:0000313" key="3">
    <source>
        <dbReference type="Proteomes" id="UP001152561"/>
    </source>
</evidence>
<dbReference type="EMBL" id="JAJAGQ010000019">
    <property type="protein sequence ID" value="KAJ8534643.1"/>
    <property type="molecule type" value="Genomic_DNA"/>
</dbReference>
<evidence type="ECO:0000256" key="1">
    <source>
        <dbReference type="SAM" id="MobiDB-lite"/>
    </source>
</evidence>
<dbReference type="OrthoDB" id="29013at2759"/>
<dbReference type="Pfam" id="PF13174">
    <property type="entry name" value="TPR_6"/>
    <property type="match status" value="1"/>
</dbReference>
<dbReference type="InterPro" id="IPR019734">
    <property type="entry name" value="TPR_rpt"/>
</dbReference>
<dbReference type="SUPFAM" id="SSF48452">
    <property type="entry name" value="TPR-like"/>
    <property type="match status" value="2"/>
</dbReference>
<organism evidence="2 3">
    <name type="scientific">Anisodus acutangulus</name>
    <dbReference type="NCBI Taxonomy" id="402998"/>
    <lineage>
        <taxon>Eukaryota</taxon>
        <taxon>Viridiplantae</taxon>
        <taxon>Streptophyta</taxon>
        <taxon>Embryophyta</taxon>
        <taxon>Tracheophyta</taxon>
        <taxon>Spermatophyta</taxon>
        <taxon>Magnoliopsida</taxon>
        <taxon>eudicotyledons</taxon>
        <taxon>Gunneridae</taxon>
        <taxon>Pentapetalae</taxon>
        <taxon>asterids</taxon>
        <taxon>lamiids</taxon>
        <taxon>Solanales</taxon>
        <taxon>Solanaceae</taxon>
        <taxon>Solanoideae</taxon>
        <taxon>Hyoscyameae</taxon>
        <taxon>Anisodus</taxon>
    </lineage>
</organism>
<dbReference type="Proteomes" id="UP001152561">
    <property type="component" value="Unassembled WGS sequence"/>
</dbReference>
<dbReference type="PANTHER" id="PTHR44102">
    <property type="entry name" value="PROTEIN NPG1"/>
    <property type="match status" value="1"/>
</dbReference>
<feature type="compositionally biased region" description="Polar residues" evidence="1">
    <location>
        <begin position="51"/>
        <end position="61"/>
    </location>
</feature>
<gene>
    <name evidence="2" type="ORF">K7X08_016371</name>
</gene>
<protein>
    <submittedName>
        <fullName evidence="2">Uncharacterized protein</fullName>
    </submittedName>
</protein>
<accession>A0A9Q1LGV1</accession>
<dbReference type="PANTHER" id="PTHR44102:SF12">
    <property type="entry name" value="PROTEIN NPGR2"/>
    <property type="match status" value="1"/>
</dbReference>